<keyword evidence="2" id="KW-1185">Reference proteome</keyword>
<dbReference type="Proteomes" id="UP000887116">
    <property type="component" value="Unassembled WGS sequence"/>
</dbReference>
<reference evidence="1" key="1">
    <citation type="submission" date="2020-07" db="EMBL/GenBank/DDBJ databases">
        <title>Multicomponent nature underlies the extraordinary mechanical properties of spider dragline silk.</title>
        <authorList>
            <person name="Kono N."/>
            <person name="Nakamura H."/>
            <person name="Mori M."/>
            <person name="Yoshida Y."/>
            <person name="Ohtoshi R."/>
            <person name="Malay A.D."/>
            <person name="Moran D.A.P."/>
            <person name="Tomita M."/>
            <person name="Numata K."/>
            <person name="Arakawa K."/>
        </authorList>
    </citation>
    <scope>NUCLEOTIDE SEQUENCE</scope>
</reference>
<proteinExistence type="predicted"/>
<evidence type="ECO:0000313" key="2">
    <source>
        <dbReference type="Proteomes" id="UP000887116"/>
    </source>
</evidence>
<evidence type="ECO:0000313" key="1">
    <source>
        <dbReference type="EMBL" id="GFQ83930.1"/>
    </source>
</evidence>
<accession>A0A8X6KRG5</accession>
<comment type="caution">
    <text evidence="1">The sequence shown here is derived from an EMBL/GenBank/DDBJ whole genome shotgun (WGS) entry which is preliminary data.</text>
</comment>
<protein>
    <submittedName>
        <fullName evidence="1">Uncharacterized protein</fullName>
    </submittedName>
</protein>
<gene>
    <name evidence="1" type="ORF">TNCT_211601</name>
</gene>
<organism evidence="1 2">
    <name type="scientific">Trichonephila clavata</name>
    <name type="common">Joro spider</name>
    <name type="synonym">Nephila clavata</name>
    <dbReference type="NCBI Taxonomy" id="2740835"/>
    <lineage>
        <taxon>Eukaryota</taxon>
        <taxon>Metazoa</taxon>
        <taxon>Ecdysozoa</taxon>
        <taxon>Arthropoda</taxon>
        <taxon>Chelicerata</taxon>
        <taxon>Arachnida</taxon>
        <taxon>Araneae</taxon>
        <taxon>Araneomorphae</taxon>
        <taxon>Entelegynae</taxon>
        <taxon>Araneoidea</taxon>
        <taxon>Nephilidae</taxon>
        <taxon>Trichonephila</taxon>
    </lineage>
</organism>
<dbReference type="EMBL" id="BMAO01002869">
    <property type="protein sequence ID" value="GFQ83930.1"/>
    <property type="molecule type" value="Genomic_DNA"/>
</dbReference>
<name>A0A8X6KRG5_TRICU</name>
<dbReference type="AlphaFoldDB" id="A0A8X6KRG5"/>
<sequence>MDRDFNEGKCAATFFEKVFDWKAANRGKRCALFKVADKEPENNRRKTPEEEIIRFMTLRMIGASAPPFVSRLSLSD</sequence>